<evidence type="ECO:0000313" key="1">
    <source>
        <dbReference type="EMBL" id="QDV44175.1"/>
    </source>
</evidence>
<keyword evidence="2" id="KW-1185">Reference proteome</keyword>
<accession>A0A518HTI3</accession>
<sequence length="84" mass="9760">MDFVESYPVQTTPMRQGFTKDRVFCQKREAKNDASRNVRPETSGQCELRCYGFTTGLLRNSRWARCKNCIASIGVIEFRSRRCT</sequence>
<reference evidence="1 2" key="1">
    <citation type="submission" date="2019-03" db="EMBL/GenBank/DDBJ databases">
        <title>Deep-cultivation of Planctomycetes and their phenomic and genomic characterization uncovers novel biology.</title>
        <authorList>
            <person name="Wiegand S."/>
            <person name="Jogler M."/>
            <person name="Boedeker C."/>
            <person name="Pinto D."/>
            <person name="Vollmers J."/>
            <person name="Rivas-Marin E."/>
            <person name="Kohn T."/>
            <person name="Peeters S.H."/>
            <person name="Heuer A."/>
            <person name="Rast P."/>
            <person name="Oberbeckmann S."/>
            <person name="Bunk B."/>
            <person name="Jeske O."/>
            <person name="Meyerdierks A."/>
            <person name="Storesund J.E."/>
            <person name="Kallscheuer N."/>
            <person name="Luecker S."/>
            <person name="Lage O.M."/>
            <person name="Pohl T."/>
            <person name="Merkel B.J."/>
            <person name="Hornburger P."/>
            <person name="Mueller R.-W."/>
            <person name="Bruemmer F."/>
            <person name="Labrenz M."/>
            <person name="Spormann A.M."/>
            <person name="Op den Camp H."/>
            <person name="Overmann J."/>
            <person name="Amann R."/>
            <person name="Jetten M.S.M."/>
            <person name="Mascher T."/>
            <person name="Medema M.H."/>
            <person name="Devos D.P."/>
            <person name="Kaster A.-K."/>
            <person name="Ovreas L."/>
            <person name="Rohde M."/>
            <person name="Galperin M.Y."/>
            <person name="Jogler C."/>
        </authorList>
    </citation>
    <scope>NUCLEOTIDE SEQUENCE [LARGE SCALE GENOMIC DNA]</scope>
    <source>
        <strain evidence="1 2">Enr13</strain>
    </source>
</reference>
<protein>
    <submittedName>
        <fullName evidence="1">Uncharacterized protein</fullName>
    </submittedName>
</protein>
<dbReference type="EMBL" id="CP037423">
    <property type="protein sequence ID" value="QDV44175.1"/>
    <property type="molecule type" value="Genomic_DNA"/>
</dbReference>
<proteinExistence type="predicted"/>
<name>A0A518HTI3_9BACT</name>
<dbReference type="KEGG" id="snep:Enr13x_40370"/>
<dbReference type="Proteomes" id="UP000319004">
    <property type="component" value="Chromosome"/>
</dbReference>
<evidence type="ECO:0000313" key="2">
    <source>
        <dbReference type="Proteomes" id="UP000319004"/>
    </source>
</evidence>
<organism evidence="1 2">
    <name type="scientific">Stieleria neptunia</name>
    <dbReference type="NCBI Taxonomy" id="2527979"/>
    <lineage>
        <taxon>Bacteria</taxon>
        <taxon>Pseudomonadati</taxon>
        <taxon>Planctomycetota</taxon>
        <taxon>Planctomycetia</taxon>
        <taxon>Pirellulales</taxon>
        <taxon>Pirellulaceae</taxon>
        <taxon>Stieleria</taxon>
    </lineage>
</organism>
<dbReference type="AlphaFoldDB" id="A0A518HTI3"/>
<gene>
    <name evidence="1" type="ORF">Enr13x_40370</name>
</gene>